<evidence type="ECO:0000313" key="7">
    <source>
        <dbReference type="EMBL" id="CUU84035.1"/>
    </source>
</evidence>
<name>A0A0S4SF03_CAMHY</name>
<dbReference type="PANTHER" id="PTHR30250">
    <property type="entry name" value="PST FAMILY PREDICTED COLANIC ACID TRANSPORTER"/>
    <property type="match status" value="1"/>
</dbReference>
<dbReference type="PANTHER" id="PTHR30250:SF26">
    <property type="entry name" value="PSMA PROTEIN"/>
    <property type="match status" value="1"/>
</dbReference>
<evidence type="ECO:0000256" key="4">
    <source>
        <dbReference type="ARBA" id="ARBA00022989"/>
    </source>
</evidence>
<dbReference type="InterPro" id="IPR002797">
    <property type="entry name" value="Polysacc_synth"/>
</dbReference>
<feature type="transmembrane region" description="Helical" evidence="6">
    <location>
        <begin position="179"/>
        <end position="199"/>
    </location>
</feature>
<feature type="transmembrane region" description="Helical" evidence="6">
    <location>
        <begin position="156"/>
        <end position="173"/>
    </location>
</feature>
<dbReference type="Pfam" id="PF01943">
    <property type="entry name" value="Polysacc_synt"/>
    <property type="match status" value="1"/>
</dbReference>
<feature type="transmembrane region" description="Helical" evidence="6">
    <location>
        <begin position="340"/>
        <end position="361"/>
    </location>
</feature>
<dbReference type="EMBL" id="FAVB01000003">
    <property type="protein sequence ID" value="CUU84035.1"/>
    <property type="molecule type" value="Genomic_DNA"/>
</dbReference>
<feature type="transmembrane region" description="Helical" evidence="6">
    <location>
        <begin position="47"/>
        <end position="67"/>
    </location>
</feature>
<feature type="transmembrane region" description="Helical" evidence="6">
    <location>
        <begin position="301"/>
        <end position="320"/>
    </location>
</feature>
<evidence type="ECO:0000256" key="1">
    <source>
        <dbReference type="ARBA" id="ARBA00004651"/>
    </source>
</evidence>
<evidence type="ECO:0000256" key="5">
    <source>
        <dbReference type="ARBA" id="ARBA00023136"/>
    </source>
</evidence>
<comment type="caution">
    <text evidence="7">The sequence shown here is derived from an EMBL/GenBank/DDBJ whole genome shotgun (WGS) entry which is preliminary data.</text>
</comment>
<organism evidence="7 8">
    <name type="scientific">Campylobacter hyointestinalis subsp. hyointestinalis</name>
    <dbReference type="NCBI Taxonomy" id="91352"/>
    <lineage>
        <taxon>Bacteria</taxon>
        <taxon>Pseudomonadati</taxon>
        <taxon>Campylobacterota</taxon>
        <taxon>Epsilonproteobacteria</taxon>
        <taxon>Campylobacterales</taxon>
        <taxon>Campylobacteraceae</taxon>
        <taxon>Campylobacter</taxon>
    </lineage>
</organism>
<keyword evidence="4 6" id="KW-1133">Transmembrane helix</keyword>
<dbReference type="GO" id="GO:0005886">
    <property type="term" value="C:plasma membrane"/>
    <property type="evidence" value="ECO:0007669"/>
    <property type="project" value="UniProtKB-SubCell"/>
</dbReference>
<reference evidence="7 8" key="1">
    <citation type="submission" date="2015-11" db="EMBL/GenBank/DDBJ databases">
        <authorList>
            <consortium name="Pathogen Informatics"/>
        </authorList>
    </citation>
    <scope>NUCLEOTIDE SEQUENCE [LARGE SCALE GENOMIC DNA]</scope>
    <source>
        <strain evidence="7 8">006A-0059</strain>
    </source>
</reference>
<evidence type="ECO:0000256" key="6">
    <source>
        <dbReference type="SAM" id="Phobius"/>
    </source>
</evidence>
<feature type="transmembrane region" description="Helical" evidence="6">
    <location>
        <begin position="435"/>
        <end position="458"/>
    </location>
</feature>
<feature type="transmembrane region" description="Helical" evidence="6">
    <location>
        <begin position="237"/>
        <end position="257"/>
    </location>
</feature>
<keyword evidence="5 6" id="KW-0472">Membrane</keyword>
<feature type="transmembrane region" description="Helical" evidence="6">
    <location>
        <begin position="79"/>
        <end position="102"/>
    </location>
</feature>
<protein>
    <submittedName>
        <fullName evidence="7">Polysaccharide biosynthesis protein</fullName>
    </submittedName>
</protein>
<feature type="transmembrane region" description="Helical" evidence="6">
    <location>
        <begin position="397"/>
        <end position="414"/>
    </location>
</feature>
<dbReference type="AlphaFoldDB" id="A0A0S4SF03"/>
<feature type="transmembrane region" description="Helical" evidence="6">
    <location>
        <begin position="263"/>
        <end position="280"/>
    </location>
</feature>
<dbReference type="RefSeq" id="WP_059435264.1">
    <property type="nucleotide sequence ID" value="NZ_FAVB01000003.1"/>
</dbReference>
<dbReference type="Proteomes" id="UP000052237">
    <property type="component" value="Unassembled WGS sequence"/>
</dbReference>
<keyword evidence="8" id="KW-1185">Reference proteome</keyword>
<proteinExistence type="predicted"/>
<feature type="transmembrane region" description="Helical" evidence="6">
    <location>
        <begin position="122"/>
        <end position="144"/>
    </location>
</feature>
<evidence type="ECO:0000256" key="2">
    <source>
        <dbReference type="ARBA" id="ARBA00022475"/>
    </source>
</evidence>
<keyword evidence="3 6" id="KW-0812">Transmembrane</keyword>
<dbReference type="InterPro" id="IPR050833">
    <property type="entry name" value="Poly_Biosynth_Transport"/>
</dbReference>
<evidence type="ECO:0000256" key="3">
    <source>
        <dbReference type="ARBA" id="ARBA00022692"/>
    </source>
</evidence>
<feature type="transmembrane region" description="Helical" evidence="6">
    <location>
        <begin position="464"/>
        <end position="484"/>
    </location>
</feature>
<keyword evidence="2" id="KW-1003">Cell membrane</keyword>
<gene>
    <name evidence="7" type="ORF">ERS686654_01482</name>
</gene>
<accession>A0A0S4SF03</accession>
<comment type="subcellular location">
    <subcellularLocation>
        <location evidence="1">Cell membrane</location>
        <topology evidence="1">Multi-pass membrane protein</topology>
    </subcellularLocation>
</comment>
<feature type="transmembrane region" description="Helical" evidence="6">
    <location>
        <begin position="373"/>
        <end position="391"/>
    </location>
</feature>
<sequence>MALNLISSIVVFSLQMLINFFLTPFILKVLGDEAYGFLGLANSFVNYGYILTLVINSVAGRFVAYEYHRGNLLQASKYYSSVLAVNFVFCIFICVVCSAFILNLKEFINVSEVIVDDVKLTMAFYFINFCLGLFNAVLTISAFVKNKLYMISVRNAISTAIFAFVLVALFYIFKPMIYYTAVSALLASIFVFVSAIYITKKLQTGLKFRLKYFRLSLIRKLINSGTWNSFNMLSHTLINGIDLLLCNIFINAASMGILSVSKAAILIAESFIGTVGATFMPKFIELYSKQSINDLINEVKFCLKTLAFISISPVAVFAVLGSEFYTLWLPFKTAYEISFIYNLSLIALIPVIFIASMQPLLSLNTVTNKLKRPAIANLIMSFSVVTFQLIFIKDFGLYSIAICASSGYLARIILFDIPNAGVNLNQKMSLFYPVFLRNVSVFAVILACLYVMHSFFVITTWSKFVLYGFFMLLVGYALSLFFIFDKFEISVLMRKFSLVLNKIKNRRSL</sequence>
<feature type="transmembrane region" description="Helical" evidence="6">
    <location>
        <begin position="5"/>
        <end position="27"/>
    </location>
</feature>
<evidence type="ECO:0000313" key="8">
    <source>
        <dbReference type="Proteomes" id="UP000052237"/>
    </source>
</evidence>